<protein>
    <recommendedName>
        <fullName evidence="4">Transmembrane protein</fullName>
    </recommendedName>
</protein>
<evidence type="ECO:0000256" key="1">
    <source>
        <dbReference type="SAM" id="Phobius"/>
    </source>
</evidence>
<reference evidence="3" key="1">
    <citation type="submission" date="2016-06" db="EMBL/GenBank/DDBJ databases">
        <title>Parallel loss of symbiosis genes in relatives of nitrogen-fixing non-legume Parasponia.</title>
        <authorList>
            <person name="Van Velzen R."/>
            <person name="Holmer R."/>
            <person name="Bu F."/>
            <person name="Rutten L."/>
            <person name="Van Zeijl A."/>
            <person name="Liu W."/>
            <person name="Santuari L."/>
            <person name="Cao Q."/>
            <person name="Sharma T."/>
            <person name="Shen D."/>
            <person name="Roswanjaya Y."/>
            <person name="Wardhani T."/>
            <person name="Kalhor M.S."/>
            <person name="Jansen J."/>
            <person name="Van den Hoogen J."/>
            <person name="Gungor B."/>
            <person name="Hartog M."/>
            <person name="Hontelez J."/>
            <person name="Verver J."/>
            <person name="Yang W.-C."/>
            <person name="Schijlen E."/>
            <person name="Repin R."/>
            <person name="Schilthuizen M."/>
            <person name="Schranz E."/>
            <person name="Heidstra R."/>
            <person name="Miyata K."/>
            <person name="Fedorova E."/>
            <person name="Kohlen W."/>
            <person name="Bisseling T."/>
            <person name="Smit S."/>
            <person name="Geurts R."/>
        </authorList>
    </citation>
    <scope>NUCLEOTIDE SEQUENCE [LARGE SCALE GENOMIC DNA]</scope>
    <source>
        <strain evidence="3">cv. RG33-2</strain>
    </source>
</reference>
<dbReference type="InParanoid" id="A0A2P5FKA7"/>
<dbReference type="AlphaFoldDB" id="A0A2P5FKA7"/>
<comment type="caution">
    <text evidence="2">The sequence shown here is derived from an EMBL/GenBank/DDBJ whole genome shotgun (WGS) entry which is preliminary data.</text>
</comment>
<organism evidence="2 3">
    <name type="scientific">Trema orientale</name>
    <name type="common">Charcoal tree</name>
    <name type="synonym">Celtis orientalis</name>
    <dbReference type="NCBI Taxonomy" id="63057"/>
    <lineage>
        <taxon>Eukaryota</taxon>
        <taxon>Viridiplantae</taxon>
        <taxon>Streptophyta</taxon>
        <taxon>Embryophyta</taxon>
        <taxon>Tracheophyta</taxon>
        <taxon>Spermatophyta</taxon>
        <taxon>Magnoliopsida</taxon>
        <taxon>eudicotyledons</taxon>
        <taxon>Gunneridae</taxon>
        <taxon>Pentapetalae</taxon>
        <taxon>rosids</taxon>
        <taxon>fabids</taxon>
        <taxon>Rosales</taxon>
        <taxon>Cannabaceae</taxon>
        <taxon>Trema</taxon>
    </lineage>
</organism>
<dbReference type="OrthoDB" id="10300524at2759"/>
<evidence type="ECO:0000313" key="3">
    <source>
        <dbReference type="Proteomes" id="UP000237000"/>
    </source>
</evidence>
<name>A0A2P5FKA7_TREOI</name>
<dbReference type="EMBL" id="JXTC01000026">
    <property type="protein sequence ID" value="PON98228.1"/>
    <property type="molecule type" value="Genomic_DNA"/>
</dbReference>
<accession>A0A2P5FKA7</accession>
<keyword evidence="3" id="KW-1185">Reference proteome</keyword>
<feature type="transmembrane region" description="Helical" evidence="1">
    <location>
        <begin position="38"/>
        <end position="63"/>
    </location>
</feature>
<evidence type="ECO:0000313" key="2">
    <source>
        <dbReference type="EMBL" id="PON98228.1"/>
    </source>
</evidence>
<evidence type="ECO:0008006" key="4">
    <source>
        <dbReference type="Google" id="ProtNLM"/>
    </source>
</evidence>
<sequence>MMSEYWPAERNWLQSSSACMMGPTGYTKGDSLTRGKEWIAWVSSSVKVFMITPLVCLILLAILTPTASEASLNTPPGKTLIGTGLKKLGITNSSVEEPSFWRLSCNIKPRSPALDGKNT</sequence>
<keyword evidence="1" id="KW-0812">Transmembrane</keyword>
<gene>
    <name evidence="2" type="ORF">TorRG33x02_060580</name>
</gene>
<dbReference type="Proteomes" id="UP000237000">
    <property type="component" value="Unassembled WGS sequence"/>
</dbReference>
<keyword evidence="1" id="KW-0472">Membrane</keyword>
<proteinExistence type="predicted"/>
<keyword evidence="1" id="KW-1133">Transmembrane helix</keyword>